<accession>E8Q5R3</accession>
<evidence type="ECO:0000256" key="3">
    <source>
        <dbReference type="ARBA" id="ARBA00011484"/>
    </source>
</evidence>
<dbReference type="AlphaFoldDB" id="E8Q5R3"/>
<comment type="subunit">
    <text evidence="3">Forms a 24-polypeptide structural core with octahedral symmetry.</text>
</comment>
<dbReference type="Gene3D" id="3.30.559.10">
    <property type="entry name" value="Chloramphenicol acetyltransferase-like domain"/>
    <property type="match status" value="1"/>
</dbReference>
<dbReference type="GO" id="GO:0031405">
    <property type="term" value="F:lipoic acid binding"/>
    <property type="evidence" value="ECO:0007669"/>
    <property type="project" value="TreeGrafter"/>
</dbReference>
<name>E8Q5R3_BLOVB</name>
<dbReference type="InterPro" id="IPR000089">
    <property type="entry name" value="Biotin_lipoyl"/>
</dbReference>
<dbReference type="InterPro" id="IPR003016">
    <property type="entry name" value="2-oxoA_DH_lipoyl-BS"/>
</dbReference>
<evidence type="ECO:0000256" key="9">
    <source>
        <dbReference type="RuleBase" id="RU003423"/>
    </source>
</evidence>
<dbReference type="GO" id="GO:0004742">
    <property type="term" value="F:dihydrolipoyllysine-residue acetyltransferase activity"/>
    <property type="evidence" value="ECO:0007669"/>
    <property type="project" value="UniProtKB-EC"/>
</dbReference>
<dbReference type="RefSeq" id="WP_013516485.1">
    <property type="nucleotide sequence ID" value="NC_014909.2"/>
</dbReference>
<evidence type="ECO:0000256" key="6">
    <source>
        <dbReference type="ARBA" id="ARBA00023315"/>
    </source>
</evidence>
<dbReference type="EMBL" id="CP002189">
    <property type="protein sequence ID" value="ADV33560.1"/>
    <property type="molecule type" value="Genomic_DNA"/>
</dbReference>
<keyword evidence="5 9" id="KW-0450">Lipoyl</keyword>
<evidence type="ECO:0000256" key="4">
    <source>
        <dbReference type="ARBA" id="ARBA00022679"/>
    </source>
</evidence>
<evidence type="ECO:0000259" key="11">
    <source>
        <dbReference type="PROSITE" id="PS50968"/>
    </source>
</evidence>
<comment type="cofactor">
    <cofactor evidence="1 9">
        <name>(R)-lipoate</name>
        <dbReference type="ChEBI" id="CHEBI:83088"/>
    </cofactor>
</comment>
<dbReference type="Pfam" id="PF02817">
    <property type="entry name" value="E3_binding"/>
    <property type="match status" value="1"/>
</dbReference>
<dbReference type="InterPro" id="IPR011053">
    <property type="entry name" value="Single_hybrid_motif"/>
</dbReference>
<feature type="region of interest" description="Disordered" evidence="10">
    <location>
        <begin position="182"/>
        <end position="203"/>
    </location>
</feature>
<comment type="similarity">
    <text evidence="2 9">Belongs to the 2-oxoacid dehydrogenase family.</text>
</comment>
<dbReference type="GO" id="GO:0006086">
    <property type="term" value="P:pyruvate decarboxylation to acetyl-CoA"/>
    <property type="evidence" value="ECO:0007669"/>
    <property type="project" value="TreeGrafter"/>
</dbReference>
<sequence length="446" mass="50173">MVIDIHVPNIGEDALEVTEILIKIGDNININQPLAIIEGDKSSMEIPSPYSGLVTKIYINIGEKVHTGSLILSVDVKNEPKNLQSLHKEKDISLDSAINQQNNLNNTITKNNNNSHYDDTKKTTSLLSTPTENPIMYATPVIRHMARKFRINLSQIKGSGRKGRILKEDLQNYLNNIKNNIHNHYPSQSSKKENKSFDLTQKKSTINTNNTTNYISTIQLTKIQQSSGRNLQKNWIEIPHVTQFDIIDITDLELFRKQQNLEIQNKKTDYKITILAFVIKAVSKVLKELPQFNSSLSRNGDKLILKKNINIGIAVNTKQGLLVPVLHNTNKKNIMTLAQELSEIAKKARIENQLIPSDMQGGTFTISNLGNIGGMFFTPIINAPEVAILGVSKSMIYPIWTGKKFLPKLVLPISLSYDHRVIDGVDGSKFIRHINKILSDIRLLSM</sequence>
<dbReference type="InterPro" id="IPR004167">
    <property type="entry name" value="PSBD"/>
</dbReference>
<comment type="function">
    <text evidence="7">The pyruvate dehydrogenase complex catalyzes the overall conversion of pyruvate to acetyl-CoA and CO(2). It contains multiple copies of three enzymatic components: pyruvate dehydrogenase (E1), dihydrolipoamide acetyltransferase (E2) and lipoamide dehydrogenase (E3).</text>
</comment>
<feature type="domain" description="Lipoyl-binding" evidence="11">
    <location>
        <begin position="2"/>
        <end position="75"/>
    </location>
</feature>
<dbReference type="STRING" id="859654.BVAF_153"/>
<dbReference type="Gene3D" id="2.40.50.100">
    <property type="match status" value="1"/>
</dbReference>
<dbReference type="InterPro" id="IPR023213">
    <property type="entry name" value="CAT-like_dom_sf"/>
</dbReference>
<evidence type="ECO:0000313" key="14">
    <source>
        <dbReference type="Proteomes" id="UP000007464"/>
    </source>
</evidence>
<dbReference type="Proteomes" id="UP000007464">
    <property type="component" value="Chromosome"/>
</dbReference>
<reference evidence="13 14" key="1">
    <citation type="journal article" date="2010" name="BMC Genomics">
        <title>Unprecedented loss of ammonia assimilation capability in a urease-encoding bacterial mutualist.</title>
        <authorList>
            <person name="Williams L.E."/>
            <person name="Wernegreen J.J."/>
        </authorList>
    </citation>
    <scope>NUCLEOTIDE SEQUENCE [LARGE SCALE GENOMIC DNA]</scope>
    <source>
        <strain evidence="13 14">BVAF</strain>
    </source>
</reference>
<dbReference type="FunFam" id="3.30.559.10:FF:000004">
    <property type="entry name" value="Acetyltransferase component of pyruvate dehydrogenase complex"/>
    <property type="match status" value="1"/>
</dbReference>
<protein>
    <recommendedName>
        <fullName evidence="9">Dihydrolipoamide acetyltransferase component of pyruvate dehydrogenase complex</fullName>
        <ecNumber evidence="9">2.3.1.-</ecNumber>
    </recommendedName>
</protein>
<dbReference type="InterPro" id="IPR050743">
    <property type="entry name" value="2-oxoacid_DH_E2_comp"/>
</dbReference>
<feature type="domain" description="Peripheral subunit-binding (PSBD)" evidence="12">
    <location>
        <begin position="137"/>
        <end position="174"/>
    </location>
</feature>
<dbReference type="PROSITE" id="PS00189">
    <property type="entry name" value="LIPOYL"/>
    <property type="match status" value="1"/>
</dbReference>
<dbReference type="CDD" id="cd06849">
    <property type="entry name" value="lipoyl_domain"/>
    <property type="match status" value="1"/>
</dbReference>
<keyword evidence="6 9" id="KW-0012">Acyltransferase</keyword>
<organism evidence="13 14">
    <name type="scientific">Blochmanniella vafra (strain BVAF)</name>
    <dbReference type="NCBI Taxonomy" id="859654"/>
    <lineage>
        <taxon>Bacteria</taxon>
        <taxon>Pseudomonadati</taxon>
        <taxon>Pseudomonadota</taxon>
        <taxon>Gammaproteobacteria</taxon>
        <taxon>Enterobacterales</taxon>
        <taxon>Enterobacteriaceae</taxon>
        <taxon>ant endosymbionts</taxon>
        <taxon>Candidatus Blochmanniella</taxon>
    </lineage>
</organism>
<dbReference type="InterPro" id="IPR001078">
    <property type="entry name" value="2-oxoacid_DH_actylTfrase"/>
</dbReference>
<dbReference type="PANTHER" id="PTHR43178:SF2">
    <property type="entry name" value="DIHYDROLIPOYLLYSINE-RESIDUE ACETYLTRANSFERASE COMPONENT OF PYRUVATE DEHYDROGENASE COMPLEX"/>
    <property type="match status" value="1"/>
</dbReference>
<dbReference type="PROSITE" id="PS51826">
    <property type="entry name" value="PSBD"/>
    <property type="match status" value="1"/>
</dbReference>
<keyword evidence="13" id="KW-0670">Pyruvate</keyword>
<comment type="catalytic activity">
    <reaction evidence="8">
        <text>N(6)-[(R)-dihydrolipoyl]-L-lysyl-[protein] + acetyl-CoA = N(6)-[(R)-S(8)-acetyldihydrolipoyl]-L-lysyl-[protein] + CoA</text>
        <dbReference type="Rhea" id="RHEA:17017"/>
        <dbReference type="Rhea" id="RHEA-COMP:10475"/>
        <dbReference type="Rhea" id="RHEA-COMP:10478"/>
        <dbReference type="ChEBI" id="CHEBI:57287"/>
        <dbReference type="ChEBI" id="CHEBI:57288"/>
        <dbReference type="ChEBI" id="CHEBI:83100"/>
        <dbReference type="ChEBI" id="CHEBI:83111"/>
        <dbReference type="EC" id="2.3.1.12"/>
    </reaction>
</comment>
<dbReference type="PANTHER" id="PTHR43178">
    <property type="entry name" value="DIHYDROLIPOAMIDE ACETYLTRANSFERASE COMPONENT OF PYRUVATE DEHYDROGENASE COMPLEX"/>
    <property type="match status" value="1"/>
</dbReference>
<dbReference type="InterPro" id="IPR036625">
    <property type="entry name" value="E3-bd_dom_sf"/>
</dbReference>
<evidence type="ECO:0000256" key="7">
    <source>
        <dbReference type="ARBA" id="ARBA00025211"/>
    </source>
</evidence>
<gene>
    <name evidence="13" type="primary">aceF</name>
    <name evidence="13" type="ordered locus">BVAF_153</name>
</gene>
<proteinExistence type="inferred from homology"/>
<dbReference type="SUPFAM" id="SSF51230">
    <property type="entry name" value="Single hybrid motif"/>
    <property type="match status" value="1"/>
</dbReference>
<evidence type="ECO:0000256" key="2">
    <source>
        <dbReference type="ARBA" id="ARBA00007317"/>
    </source>
</evidence>
<evidence type="ECO:0000313" key="13">
    <source>
        <dbReference type="EMBL" id="ADV33560.1"/>
    </source>
</evidence>
<dbReference type="KEGG" id="bva:BVAF_153"/>
<dbReference type="SUPFAM" id="SSF52777">
    <property type="entry name" value="CoA-dependent acyltransferases"/>
    <property type="match status" value="1"/>
</dbReference>
<keyword evidence="14" id="KW-1185">Reference proteome</keyword>
<keyword evidence="4 9" id="KW-0808">Transferase</keyword>
<dbReference type="Gene3D" id="4.10.320.10">
    <property type="entry name" value="E3-binding domain"/>
    <property type="match status" value="1"/>
</dbReference>
<dbReference type="EC" id="2.3.1.-" evidence="9"/>
<evidence type="ECO:0000256" key="10">
    <source>
        <dbReference type="SAM" id="MobiDB-lite"/>
    </source>
</evidence>
<dbReference type="Pfam" id="PF00198">
    <property type="entry name" value="2-oxoacid_dh"/>
    <property type="match status" value="1"/>
</dbReference>
<dbReference type="OrthoDB" id="9805770at2"/>
<evidence type="ECO:0000259" key="12">
    <source>
        <dbReference type="PROSITE" id="PS51826"/>
    </source>
</evidence>
<evidence type="ECO:0000256" key="1">
    <source>
        <dbReference type="ARBA" id="ARBA00001938"/>
    </source>
</evidence>
<dbReference type="HOGENOM" id="CLU_016733_10_0_6"/>
<dbReference type="SUPFAM" id="SSF47005">
    <property type="entry name" value="Peripheral subunit-binding domain of 2-oxo acid dehydrogenase complex"/>
    <property type="match status" value="1"/>
</dbReference>
<dbReference type="Pfam" id="PF00364">
    <property type="entry name" value="Biotin_lipoyl"/>
    <property type="match status" value="1"/>
</dbReference>
<dbReference type="PROSITE" id="PS50968">
    <property type="entry name" value="BIOTINYL_LIPOYL"/>
    <property type="match status" value="1"/>
</dbReference>
<evidence type="ECO:0000256" key="8">
    <source>
        <dbReference type="ARBA" id="ARBA00048370"/>
    </source>
</evidence>
<evidence type="ECO:0000256" key="5">
    <source>
        <dbReference type="ARBA" id="ARBA00022823"/>
    </source>
</evidence>
<dbReference type="GO" id="GO:0005737">
    <property type="term" value="C:cytoplasm"/>
    <property type="evidence" value="ECO:0007669"/>
    <property type="project" value="TreeGrafter"/>
</dbReference>